<evidence type="ECO:0000313" key="4">
    <source>
        <dbReference type="Proteomes" id="UP000031443"/>
    </source>
</evidence>
<evidence type="ECO:0000259" key="2">
    <source>
        <dbReference type="Pfam" id="PF13837"/>
    </source>
</evidence>
<evidence type="ECO:0000313" key="3">
    <source>
        <dbReference type="EMBL" id="EMP36811.1"/>
    </source>
</evidence>
<feature type="domain" description="Myb/SANT-like DNA-binding" evidence="2">
    <location>
        <begin position="1"/>
        <end position="48"/>
    </location>
</feature>
<keyword evidence="1" id="KW-0812">Transmembrane</keyword>
<gene>
    <name evidence="3" type="ORF">UY3_05977</name>
</gene>
<reference evidence="4" key="1">
    <citation type="journal article" date="2013" name="Nat. Genet.">
        <title>The draft genomes of soft-shell turtle and green sea turtle yield insights into the development and evolution of the turtle-specific body plan.</title>
        <authorList>
            <person name="Wang Z."/>
            <person name="Pascual-Anaya J."/>
            <person name="Zadissa A."/>
            <person name="Li W."/>
            <person name="Niimura Y."/>
            <person name="Huang Z."/>
            <person name="Li C."/>
            <person name="White S."/>
            <person name="Xiong Z."/>
            <person name="Fang D."/>
            <person name="Wang B."/>
            <person name="Ming Y."/>
            <person name="Chen Y."/>
            <person name="Zheng Y."/>
            <person name="Kuraku S."/>
            <person name="Pignatelli M."/>
            <person name="Herrero J."/>
            <person name="Beal K."/>
            <person name="Nozawa M."/>
            <person name="Li Q."/>
            <person name="Wang J."/>
            <person name="Zhang H."/>
            <person name="Yu L."/>
            <person name="Shigenobu S."/>
            <person name="Wang J."/>
            <person name="Liu J."/>
            <person name="Flicek P."/>
            <person name="Searle S."/>
            <person name="Wang J."/>
            <person name="Kuratani S."/>
            <person name="Yin Y."/>
            <person name="Aken B."/>
            <person name="Zhang G."/>
            <person name="Irie N."/>
        </authorList>
    </citation>
    <scope>NUCLEOTIDE SEQUENCE [LARGE SCALE GENOMIC DNA]</scope>
</reference>
<dbReference type="EMBL" id="KB523694">
    <property type="protein sequence ID" value="EMP36811.1"/>
    <property type="molecule type" value="Genomic_DNA"/>
</dbReference>
<dbReference type="InterPro" id="IPR044822">
    <property type="entry name" value="Myb_DNA-bind_4"/>
</dbReference>
<feature type="transmembrane region" description="Helical" evidence="1">
    <location>
        <begin position="157"/>
        <end position="179"/>
    </location>
</feature>
<keyword evidence="1" id="KW-1133">Transmembrane helix</keyword>
<name>M7BFZ6_CHEMY</name>
<keyword evidence="1" id="KW-0472">Membrane</keyword>
<organism evidence="3 4">
    <name type="scientific">Chelonia mydas</name>
    <name type="common">Green sea-turtle</name>
    <name type="synonym">Chelonia agassizi</name>
    <dbReference type="NCBI Taxonomy" id="8469"/>
    <lineage>
        <taxon>Eukaryota</taxon>
        <taxon>Metazoa</taxon>
        <taxon>Chordata</taxon>
        <taxon>Craniata</taxon>
        <taxon>Vertebrata</taxon>
        <taxon>Euteleostomi</taxon>
        <taxon>Archelosauria</taxon>
        <taxon>Testudinata</taxon>
        <taxon>Testudines</taxon>
        <taxon>Cryptodira</taxon>
        <taxon>Durocryptodira</taxon>
        <taxon>Americhelydia</taxon>
        <taxon>Chelonioidea</taxon>
        <taxon>Cheloniidae</taxon>
        <taxon>Chelonia</taxon>
    </lineage>
</organism>
<dbReference type="AlphaFoldDB" id="M7BFZ6"/>
<accession>M7BFZ6</accession>
<sequence>MRDRGYIRDITQCRVKLKELRQAYQKTKESNGRSGTEPQTCRFYAELADGEDEDDDELGQSTQHTVLPDSQDLFITLTEIPSQLNKDREGTSELADEHDIPEKQFTSFSSQLCESLCLQLCSKIIYGADHFLIEVNRSFAIGINWNRICRLDRVVHAYGMILFTFIPVHAAAWAALWAAGLRAPAGQRIWLRLGGVAARHAALSGMTYCKRNLVLLVTWIHVKVLTSELHSLYQQEALSRKRECVSVFLEYSQ</sequence>
<dbReference type="Proteomes" id="UP000031443">
    <property type="component" value="Unassembled WGS sequence"/>
</dbReference>
<dbReference type="Pfam" id="PF13837">
    <property type="entry name" value="Myb_DNA-bind_4"/>
    <property type="match status" value="1"/>
</dbReference>
<keyword evidence="4" id="KW-1185">Reference proteome</keyword>
<protein>
    <recommendedName>
        <fullName evidence="2">Myb/SANT-like DNA-binding domain-containing protein</fullName>
    </recommendedName>
</protein>
<proteinExistence type="predicted"/>
<evidence type="ECO:0000256" key="1">
    <source>
        <dbReference type="SAM" id="Phobius"/>
    </source>
</evidence>